<feature type="chain" id="PRO_5046350814" evidence="1">
    <location>
        <begin position="21"/>
        <end position="291"/>
    </location>
</feature>
<name>A0ABT5HNK6_9CAUL</name>
<dbReference type="RefSeq" id="WP_272746125.1">
    <property type="nucleotide sequence ID" value="NZ_JAQQKV010000005.1"/>
</dbReference>
<evidence type="ECO:0000313" key="3">
    <source>
        <dbReference type="EMBL" id="MDC7677805.1"/>
    </source>
</evidence>
<feature type="domain" description="Phosphodiester glycosidase" evidence="2">
    <location>
        <begin position="85"/>
        <end position="286"/>
    </location>
</feature>
<reference evidence="3 4" key="1">
    <citation type="submission" date="2023-01" db="EMBL/GenBank/DDBJ databases">
        <title>Novel species of the genus Asticcacaulis isolated from rivers.</title>
        <authorList>
            <person name="Lu H."/>
        </authorList>
    </citation>
    <scope>NUCLEOTIDE SEQUENCE [LARGE SCALE GENOMIC DNA]</scope>
    <source>
        <strain evidence="3 4">LKC15W</strain>
    </source>
</reference>
<evidence type="ECO:0000259" key="2">
    <source>
        <dbReference type="Pfam" id="PF09992"/>
    </source>
</evidence>
<evidence type="ECO:0000313" key="4">
    <source>
        <dbReference type="Proteomes" id="UP001218579"/>
    </source>
</evidence>
<dbReference type="Proteomes" id="UP001218579">
    <property type="component" value="Unassembled WGS sequence"/>
</dbReference>
<evidence type="ECO:0000256" key="1">
    <source>
        <dbReference type="SAM" id="SignalP"/>
    </source>
</evidence>
<feature type="signal peptide" evidence="1">
    <location>
        <begin position="1"/>
        <end position="20"/>
    </location>
</feature>
<dbReference type="GO" id="GO:0016798">
    <property type="term" value="F:hydrolase activity, acting on glycosyl bonds"/>
    <property type="evidence" value="ECO:0007669"/>
    <property type="project" value="UniProtKB-KW"/>
</dbReference>
<dbReference type="EMBL" id="JAQQKV010000005">
    <property type="protein sequence ID" value="MDC7677805.1"/>
    <property type="molecule type" value="Genomic_DNA"/>
</dbReference>
<sequence>MKFLHLFIAISMVSAAPAWADPARPLFDGVTYEQRVRGGAAPTVSHIVTLDLTRPGLRFEVTPKDDSRGMEHVAWTASEYQRKTKAQIVVNASYFLPFAGGSKGADDYYPKSGDPVNVSGAALSKGTQVSPVETDLDIRVNAIVCFKTAQVLIRDGQVCPAGSADAVAAGPRLLEDKAPQSFEAFDNNYAMTRAPRTAVGLSADGKTAWLVVVDGRQKGYSEGATLGELTELFISLGASDAINLDGGGSSALVQQGRDDQPQVLNRPIHTGVPGRERPVANHIAVFANPAR</sequence>
<accession>A0ABT5HNK6</accession>
<keyword evidence="1" id="KW-0732">Signal</keyword>
<dbReference type="PANTHER" id="PTHR40446:SF2">
    <property type="entry name" value="N-ACETYLGLUCOSAMINE-1-PHOSPHODIESTER ALPHA-N-ACETYLGLUCOSAMINIDASE"/>
    <property type="match status" value="1"/>
</dbReference>
<protein>
    <submittedName>
        <fullName evidence="3">Phosphodiester glycosidase family protein</fullName>
    </submittedName>
</protein>
<keyword evidence="4" id="KW-1185">Reference proteome</keyword>
<proteinExistence type="predicted"/>
<gene>
    <name evidence="3" type="ORF">PQU98_16805</name>
</gene>
<keyword evidence="3" id="KW-0326">Glycosidase</keyword>
<keyword evidence="3" id="KW-0378">Hydrolase</keyword>
<dbReference type="PANTHER" id="PTHR40446">
    <property type="entry name" value="N-ACETYLGLUCOSAMINE-1-PHOSPHODIESTER ALPHA-N-ACETYLGLUCOSAMINIDASE"/>
    <property type="match status" value="1"/>
</dbReference>
<comment type="caution">
    <text evidence="3">The sequence shown here is derived from an EMBL/GenBank/DDBJ whole genome shotgun (WGS) entry which is preliminary data.</text>
</comment>
<dbReference type="Pfam" id="PF09992">
    <property type="entry name" value="NAGPA"/>
    <property type="match status" value="1"/>
</dbReference>
<organism evidence="3 4">
    <name type="scientific">Asticcacaulis machinosus</name>
    <dbReference type="NCBI Taxonomy" id="2984211"/>
    <lineage>
        <taxon>Bacteria</taxon>
        <taxon>Pseudomonadati</taxon>
        <taxon>Pseudomonadota</taxon>
        <taxon>Alphaproteobacteria</taxon>
        <taxon>Caulobacterales</taxon>
        <taxon>Caulobacteraceae</taxon>
        <taxon>Asticcacaulis</taxon>
    </lineage>
</organism>
<dbReference type="InterPro" id="IPR018711">
    <property type="entry name" value="NAGPA"/>
</dbReference>